<dbReference type="InterPro" id="IPR013785">
    <property type="entry name" value="Aldolase_TIM"/>
</dbReference>
<dbReference type="PANTHER" id="PTHR22893:SF91">
    <property type="entry name" value="NADPH DEHYDROGENASE 2-RELATED"/>
    <property type="match status" value="1"/>
</dbReference>
<organism evidence="5">
    <name type="scientific">Rhizopus microsporus var. microsporus</name>
    <dbReference type="NCBI Taxonomy" id="86635"/>
    <lineage>
        <taxon>Eukaryota</taxon>
        <taxon>Fungi</taxon>
        <taxon>Fungi incertae sedis</taxon>
        <taxon>Mucoromycota</taxon>
        <taxon>Mucoromycotina</taxon>
        <taxon>Mucoromycetes</taxon>
        <taxon>Mucorales</taxon>
        <taxon>Mucorineae</taxon>
        <taxon>Rhizopodaceae</taxon>
        <taxon>Rhizopus</taxon>
    </lineage>
</organism>
<dbReference type="Gene3D" id="3.20.20.70">
    <property type="entry name" value="Aldolase class I"/>
    <property type="match status" value="1"/>
</dbReference>
<evidence type="ECO:0000259" key="4">
    <source>
        <dbReference type="Pfam" id="PF00724"/>
    </source>
</evidence>
<reference evidence="5" key="1">
    <citation type="journal article" date="2016" name="Proc. Natl. Acad. Sci. U.S.A.">
        <title>Lipid metabolic changes in an early divergent fungus govern the establishment of a mutualistic symbiosis with endobacteria.</title>
        <authorList>
            <person name="Lastovetsky O.A."/>
            <person name="Gaspar M.L."/>
            <person name="Mondo S.J."/>
            <person name="LaButti K.M."/>
            <person name="Sandor L."/>
            <person name="Grigoriev I.V."/>
            <person name="Henry S.A."/>
            <person name="Pawlowska T.E."/>
        </authorList>
    </citation>
    <scope>NUCLEOTIDE SEQUENCE [LARGE SCALE GENOMIC DNA]</scope>
    <source>
        <strain evidence="5">ATCC 52814</strain>
    </source>
</reference>
<accession>A0A1X0QS06</accession>
<comment type="cofactor">
    <cofactor evidence="1">
        <name>FMN</name>
        <dbReference type="ChEBI" id="CHEBI:58210"/>
    </cofactor>
</comment>
<evidence type="ECO:0000256" key="1">
    <source>
        <dbReference type="ARBA" id="ARBA00001917"/>
    </source>
</evidence>
<dbReference type="AlphaFoldDB" id="A0A1X0QS06"/>
<dbReference type="GO" id="GO:0010181">
    <property type="term" value="F:FMN binding"/>
    <property type="evidence" value="ECO:0007669"/>
    <property type="project" value="InterPro"/>
</dbReference>
<dbReference type="EMBL" id="KV922044">
    <property type="protein sequence ID" value="ORE02543.1"/>
    <property type="molecule type" value="Genomic_DNA"/>
</dbReference>
<dbReference type="FunFam" id="3.20.20.70:FF:000059">
    <property type="entry name" value="N-ethylmaleimide reductase, FMN-linked"/>
    <property type="match status" value="1"/>
</dbReference>
<dbReference type="InterPro" id="IPR045247">
    <property type="entry name" value="Oye-like"/>
</dbReference>
<dbReference type="PANTHER" id="PTHR22893">
    <property type="entry name" value="NADH OXIDOREDUCTASE-RELATED"/>
    <property type="match status" value="1"/>
</dbReference>
<feature type="domain" description="NADH:flavin oxidoreductase/NADH oxidase N-terminal" evidence="4">
    <location>
        <begin position="5"/>
        <end position="342"/>
    </location>
</feature>
<keyword evidence="3" id="KW-0560">Oxidoreductase</keyword>
<dbReference type="SUPFAM" id="SSF51395">
    <property type="entry name" value="FMN-linked oxidoreductases"/>
    <property type="match status" value="1"/>
</dbReference>
<dbReference type="CDD" id="cd02933">
    <property type="entry name" value="OYE_like_FMN"/>
    <property type="match status" value="1"/>
</dbReference>
<gene>
    <name evidence="5" type="ORF">BCV72DRAFT_234533</name>
</gene>
<dbReference type="GO" id="GO:0016628">
    <property type="term" value="F:oxidoreductase activity, acting on the CH-CH group of donors, NAD or NADP as acceptor"/>
    <property type="evidence" value="ECO:0007669"/>
    <property type="project" value="UniProtKB-ARBA"/>
</dbReference>
<protein>
    <submittedName>
        <fullName evidence="5">FMN-linked oxidoreductase</fullName>
    </submittedName>
</protein>
<dbReference type="GO" id="GO:0005829">
    <property type="term" value="C:cytosol"/>
    <property type="evidence" value="ECO:0007669"/>
    <property type="project" value="UniProtKB-ARBA"/>
</dbReference>
<dbReference type="Proteomes" id="UP000242414">
    <property type="component" value="Unassembled WGS sequence"/>
</dbReference>
<evidence type="ECO:0000313" key="5">
    <source>
        <dbReference type="EMBL" id="ORE02543.1"/>
    </source>
</evidence>
<comment type="similarity">
    <text evidence="2">Belongs to the NADH:flavin oxidoreductase/NADH oxidase family.</text>
</comment>
<evidence type="ECO:0000256" key="2">
    <source>
        <dbReference type="ARBA" id="ARBA00005979"/>
    </source>
</evidence>
<evidence type="ECO:0000256" key="3">
    <source>
        <dbReference type="ARBA" id="ARBA00023002"/>
    </source>
</evidence>
<name>A0A1X0QS06_RHIZD</name>
<dbReference type="OrthoDB" id="276546at2759"/>
<dbReference type="InterPro" id="IPR001155">
    <property type="entry name" value="OxRdtase_FMN_N"/>
</dbReference>
<dbReference type="VEuPathDB" id="FungiDB:BCV72DRAFT_234533"/>
<sequence length="366" mass="40971">MTIQSLFSPIKIGRHVLQHRVVLAPLTRTRATLEAVPNDLLVEYYKQRASNGGLLITEATFIDRLAGGYIQAPGIFNKEQIEGWKKVTDAVHEKGAIIYLQLWHIGRAGSRKLNPNGEQPVSASDIPIKGINYFGGGDEYDVPHALTVPEIKEWVQKYRQAALNAIEAGFDGVEIHGANGYLVDQFINSNSNKRTDEYGGSIENRARFALEVVDAVADAVGDDRTAIRFSPGGSFQDMGDETVVETWSYLTSQLQKNHPNLAYLHFIEARANIQGDEDTLTEDSLEPYRKIWKGPFIASSGYSNAREKAIDYAQKHGSLIAFGRAFIANPDLPERLRNDWPLNKYDRSTFYTHGPEGYIDYPFYKA</sequence>
<dbReference type="Pfam" id="PF00724">
    <property type="entry name" value="Oxidored_FMN"/>
    <property type="match status" value="1"/>
</dbReference>
<proteinExistence type="inferred from homology"/>